<dbReference type="AlphaFoldDB" id="A0A1Y1WRP0"/>
<dbReference type="OrthoDB" id="431626at2759"/>
<evidence type="ECO:0000259" key="3">
    <source>
        <dbReference type="Pfam" id="PF25758"/>
    </source>
</evidence>
<feature type="domain" description="Importin-7/11-like TPR repeats" evidence="3">
    <location>
        <begin position="611"/>
        <end position="964"/>
    </location>
</feature>
<reference evidence="4 5" key="2">
    <citation type="submission" date="2016-08" db="EMBL/GenBank/DDBJ databases">
        <title>Pervasive Adenine N6-methylation of Active Genes in Fungi.</title>
        <authorList>
            <consortium name="DOE Joint Genome Institute"/>
            <person name="Mondo S.J."/>
            <person name="Dannebaum R.O."/>
            <person name="Kuo R.C."/>
            <person name="Labutti K."/>
            <person name="Haridas S."/>
            <person name="Kuo A."/>
            <person name="Salamov A."/>
            <person name="Ahrendt S.R."/>
            <person name="Lipzen A."/>
            <person name="Sullivan W."/>
            <person name="Andreopoulos W.B."/>
            <person name="Clum A."/>
            <person name="Lindquist E."/>
            <person name="Daum C."/>
            <person name="Ramamoorthy G.K."/>
            <person name="Gryganskyi A."/>
            <person name="Culley D."/>
            <person name="Magnuson J.K."/>
            <person name="James T.Y."/>
            <person name="O'Malley M.A."/>
            <person name="Stajich J.E."/>
            <person name="Spatafora J.W."/>
            <person name="Visel A."/>
            <person name="Grigoriev I.V."/>
        </authorList>
    </citation>
    <scope>NUCLEOTIDE SEQUENCE [LARGE SCALE GENOMIC DNA]</scope>
    <source>
        <strain evidence="4 5">S4</strain>
    </source>
</reference>
<dbReference type="Gene3D" id="1.25.10.10">
    <property type="entry name" value="Leucine-rich Repeat Variant"/>
    <property type="match status" value="1"/>
</dbReference>
<keyword evidence="1" id="KW-0813">Transport</keyword>
<evidence type="ECO:0000313" key="4">
    <source>
        <dbReference type="EMBL" id="ORX76197.1"/>
    </source>
</evidence>
<dbReference type="PANTHER" id="PTHR10997">
    <property type="entry name" value="IMPORTIN-7, 8, 11"/>
    <property type="match status" value="1"/>
</dbReference>
<dbReference type="PANTHER" id="PTHR10997:SF9">
    <property type="entry name" value="IMPORTIN-9"/>
    <property type="match status" value="1"/>
</dbReference>
<evidence type="ECO:0000256" key="1">
    <source>
        <dbReference type="ARBA" id="ARBA00022927"/>
    </source>
</evidence>
<comment type="caution">
    <text evidence="4">The sequence shown here is derived from an EMBL/GenBank/DDBJ whole genome shotgun (WGS) entry which is preliminary data.</text>
</comment>
<dbReference type="EMBL" id="MCFG01000312">
    <property type="protein sequence ID" value="ORX76197.1"/>
    <property type="molecule type" value="Genomic_DNA"/>
</dbReference>
<dbReference type="STRING" id="1754192.A0A1Y1WRP0"/>
<dbReference type="Pfam" id="PF25758">
    <property type="entry name" value="TPR_IPO11"/>
    <property type="match status" value="1"/>
</dbReference>
<dbReference type="Proteomes" id="UP000193944">
    <property type="component" value="Unassembled WGS sequence"/>
</dbReference>
<reference evidence="4 5" key="1">
    <citation type="submission" date="2016-08" db="EMBL/GenBank/DDBJ databases">
        <title>A Parts List for Fungal Cellulosomes Revealed by Comparative Genomics.</title>
        <authorList>
            <consortium name="DOE Joint Genome Institute"/>
            <person name="Haitjema C.H."/>
            <person name="Gilmore S.P."/>
            <person name="Henske J.K."/>
            <person name="Solomon K.V."/>
            <person name="De Groot R."/>
            <person name="Kuo A."/>
            <person name="Mondo S.J."/>
            <person name="Salamov A.A."/>
            <person name="Labutti K."/>
            <person name="Zhao Z."/>
            <person name="Chiniquy J."/>
            <person name="Barry K."/>
            <person name="Brewer H.M."/>
            <person name="Purvine S.O."/>
            <person name="Wright A.T."/>
            <person name="Boxma B."/>
            <person name="Van Alen T."/>
            <person name="Hackstein J.H."/>
            <person name="Baker S.E."/>
            <person name="Grigoriev I.V."/>
            <person name="O'Malley M.A."/>
        </authorList>
    </citation>
    <scope>NUCLEOTIDE SEQUENCE [LARGE SCALE GENOMIC DNA]</scope>
    <source>
        <strain evidence="4 5">S4</strain>
    </source>
</reference>
<dbReference type="Pfam" id="PF25018">
    <property type="entry name" value="HEAT_IPO9_c"/>
    <property type="match status" value="1"/>
</dbReference>
<dbReference type="SUPFAM" id="SSF48371">
    <property type="entry name" value="ARM repeat"/>
    <property type="match status" value="1"/>
</dbReference>
<gene>
    <name evidence="4" type="ORF">BCR32DRAFT_248916</name>
</gene>
<evidence type="ECO:0000259" key="2">
    <source>
        <dbReference type="Pfam" id="PF25018"/>
    </source>
</evidence>
<feature type="domain" description="Importin-9 central HEAT repeats" evidence="2">
    <location>
        <begin position="324"/>
        <end position="569"/>
    </location>
</feature>
<organism evidence="4 5">
    <name type="scientific">Anaeromyces robustus</name>
    <dbReference type="NCBI Taxonomy" id="1754192"/>
    <lineage>
        <taxon>Eukaryota</taxon>
        <taxon>Fungi</taxon>
        <taxon>Fungi incertae sedis</taxon>
        <taxon>Chytridiomycota</taxon>
        <taxon>Chytridiomycota incertae sedis</taxon>
        <taxon>Neocallimastigomycetes</taxon>
        <taxon>Neocallimastigales</taxon>
        <taxon>Neocallimastigaceae</taxon>
        <taxon>Anaeromyces</taxon>
    </lineage>
</organism>
<dbReference type="InterPro" id="IPR058669">
    <property type="entry name" value="TPR_IPO7/11-like"/>
</dbReference>
<accession>A0A1Y1WRP0</accession>
<name>A0A1Y1WRP0_9FUNG</name>
<proteinExistence type="predicted"/>
<dbReference type="GO" id="GO:0006606">
    <property type="term" value="P:protein import into nucleus"/>
    <property type="evidence" value="ECO:0007669"/>
    <property type="project" value="TreeGrafter"/>
</dbReference>
<dbReference type="GO" id="GO:0005635">
    <property type="term" value="C:nuclear envelope"/>
    <property type="evidence" value="ECO:0007669"/>
    <property type="project" value="TreeGrafter"/>
</dbReference>
<sequence length="993" mass="113526">MDFNTVVFETLSACLDPNPNIRLEAELKLKNLTLNPEIPDELRITIIIKGNGITKVAVREKLLTGLADELNKIRVAIAYAISRIAQYDWPEAWPHLFDSLMENLRSGDTKQVHGAMHVLSEFIRNDITDQQFPIVAPLLFPELFKIFNEEKLYSPQTRARAVAIMRDFIEMLNTVKEEHPDAAQYYLGPVLDNWMTNMLLFLKTSPSTEFGDYGLRLEVLNLVCKLLETFPKMVTKYITEYIPVVWTHIISLSSRYVEEVVNDGDGEFAEEHSDGDSFGMENFLYILFEFFNLLASKKPFRPLFTTTLKKNEKITIQIPEGHNQQEFIEKIIYYCLIYMEMTQDQMDLWISDINQYVQDEHEETYSFNVRISAQELIVDCLALFYPYETINALINATNRHFQEGINARNSGDPNWWKIHESCLLAIGRCSTIITEGVEQNQIQFDLGSLFNHVILEDISYSDLPFLQGRTLWFVSQFAKSLPNDLASQYITAAVNALQPNQPFPVKISSVKALKSFCTYLENDKLQPFQSAILENMAPMINDATDDILFLILETFTDVIMINPETTAQYEPIIIPIIINVWVKNCDDPLMCSFVTDLFEILAPNPGFVEPLQNKVIPVVMQSLSETDKETFSGVATSCIELITVLIRKSCVNPLPQLYIDQIFPSLIHLLSTTDDQSVLQTGQDYLKYMIQKALPQLIAWIDPNTGKNGVVLIVEFIAKMLDPSQSDNASIFLGDLINKLILKGGNDIAQILPDLLTAITRRVEVSKNTIFIQSMICVFAQLIQSQMETVISFLSSLNINNKSGLEIILGAWCEHYDSFQGIYKTKLCTIALSKLFTSGDQNLQYVMVQGDLIMDENKGIMTRSRTKQYNQLPFYVKAIKLLANEYQRSLQEEDSYVDGYDEEEDTWEDSVAEEGDFKYLSEIVDYGYIEDDGGYEEEDEDIKNDPIYQIKINEYLQNFFKSCASENTNNFMGICEQYLNDSEKKIIQGALNN</sequence>
<keyword evidence="5" id="KW-1185">Reference proteome</keyword>
<dbReference type="InterPro" id="IPR056840">
    <property type="entry name" value="HEAT_IPO9_central"/>
</dbReference>
<evidence type="ECO:0000313" key="5">
    <source>
        <dbReference type="Proteomes" id="UP000193944"/>
    </source>
</evidence>
<keyword evidence="1" id="KW-0653">Protein transport</keyword>
<dbReference type="InterPro" id="IPR016024">
    <property type="entry name" value="ARM-type_fold"/>
</dbReference>
<dbReference type="GO" id="GO:0005829">
    <property type="term" value="C:cytosol"/>
    <property type="evidence" value="ECO:0007669"/>
    <property type="project" value="TreeGrafter"/>
</dbReference>
<dbReference type="InterPro" id="IPR011989">
    <property type="entry name" value="ARM-like"/>
</dbReference>
<protein>
    <submittedName>
        <fullName evidence="4">ARM repeat-containing protein</fullName>
    </submittedName>
</protein>